<comment type="caution">
    <text evidence="1">The sequence shown here is derived from an EMBL/GenBank/DDBJ whole genome shotgun (WGS) entry which is preliminary data.</text>
</comment>
<evidence type="ECO:0000313" key="1">
    <source>
        <dbReference type="EMBL" id="CAE1141057.1"/>
    </source>
</evidence>
<keyword evidence="2" id="KW-1185">Reference proteome</keyword>
<protein>
    <submittedName>
        <fullName evidence="1">Uncharacterized protein</fullName>
    </submittedName>
</protein>
<dbReference type="AlphaFoldDB" id="A0A812AKS3"/>
<accession>A0A812AKS3</accession>
<gene>
    <name evidence="1" type="ORF">SPHA_760</name>
</gene>
<name>A0A812AKS3_ACAPH</name>
<sequence>MASLRICWRGVALLTRNVMKPQNLSFSPNTTTTLSAFCKSFQTFSTVHSNLLKPTSALKFQCTLPIRQFSCFTNSTIQGKFLEPCHKPQKTSIRTKIVCSKKKGKGKSNYAVLSHRSLKSTIRQTFNKSVVLFLFVLINHESKPKKCSICSPSTQQKL</sequence>
<organism evidence="1 2">
    <name type="scientific">Acanthosepion pharaonis</name>
    <name type="common">Pharaoh cuttlefish</name>
    <name type="synonym">Sepia pharaonis</name>
    <dbReference type="NCBI Taxonomy" id="158019"/>
    <lineage>
        <taxon>Eukaryota</taxon>
        <taxon>Metazoa</taxon>
        <taxon>Spiralia</taxon>
        <taxon>Lophotrochozoa</taxon>
        <taxon>Mollusca</taxon>
        <taxon>Cephalopoda</taxon>
        <taxon>Coleoidea</taxon>
        <taxon>Decapodiformes</taxon>
        <taxon>Sepiida</taxon>
        <taxon>Sepiina</taxon>
        <taxon>Sepiidae</taxon>
        <taxon>Acanthosepion</taxon>
    </lineage>
</organism>
<proteinExistence type="predicted"/>
<dbReference type="Proteomes" id="UP000597762">
    <property type="component" value="Unassembled WGS sequence"/>
</dbReference>
<dbReference type="EMBL" id="CAHIKZ030000020">
    <property type="protein sequence ID" value="CAE1141057.1"/>
    <property type="molecule type" value="Genomic_DNA"/>
</dbReference>
<reference evidence="1" key="1">
    <citation type="submission" date="2021-01" db="EMBL/GenBank/DDBJ databases">
        <authorList>
            <person name="Li R."/>
            <person name="Bekaert M."/>
        </authorList>
    </citation>
    <scope>NUCLEOTIDE SEQUENCE</scope>
    <source>
        <strain evidence="1">Farmed</strain>
    </source>
</reference>
<evidence type="ECO:0000313" key="2">
    <source>
        <dbReference type="Proteomes" id="UP000597762"/>
    </source>
</evidence>